<sequence>MIDNIEHGISGLKYSVVNRHIRIYPFNSIFVRYRRPVAVSDGRVKPARSRKRPQLILFIVSRPAPGGG</sequence>
<evidence type="ECO:0000313" key="1">
    <source>
        <dbReference type="EMBL" id="GBP36512.1"/>
    </source>
</evidence>
<name>A0A4C1VDZ0_EUMVA</name>
<proteinExistence type="predicted"/>
<dbReference type="Proteomes" id="UP000299102">
    <property type="component" value="Unassembled WGS sequence"/>
</dbReference>
<organism evidence="1 2">
    <name type="scientific">Eumeta variegata</name>
    <name type="common">Bagworm moth</name>
    <name type="synonym">Eumeta japonica</name>
    <dbReference type="NCBI Taxonomy" id="151549"/>
    <lineage>
        <taxon>Eukaryota</taxon>
        <taxon>Metazoa</taxon>
        <taxon>Ecdysozoa</taxon>
        <taxon>Arthropoda</taxon>
        <taxon>Hexapoda</taxon>
        <taxon>Insecta</taxon>
        <taxon>Pterygota</taxon>
        <taxon>Neoptera</taxon>
        <taxon>Endopterygota</taxon>
        <taxon>Lepidoptera</taxon>
        <taxon>Glossata</taxon>
        <taxon>Ditrysia</taxon>
        <taxon>Tineoidea</taxon>
        <taxon>Psychidae</taxon>
        <taxon>Oiketicinae</taxon>
        <taxon>Eumeta</taxon>
    </lineage>
</organism>
<comment type="caution">
    <text evidence="1">The sequence shown here is derived from an EMBL/GenBank/DDBJ whole genome shotgun (WGS) entry which is preliminary data.</text>
</comment>
<dbReference type="EMBL" id="BGZK01000319">
    <property type="protein sequence ID" value="GBP36512.1"/>
    <property type="molecule type" value="Genomic_DNA"/>
</dbReference>
<dbReference type="AlphaFoldDB" id="A0A4C1VDZ0"/>
<evidence type="ECO:0000313" key="2">
    <source>
        <dbReference type="Proteomes" id="UP000299102"/>
    </source>
</evidence>
<gene>
    <name evidence="1" type="ORF">EVAR_8345_1</name>
</gene>
<reference evidence="1 2" key="1">
    <citation type="journal article" date="2019" name="Commun. Biol.">
        <title>The bagworm genome reveals a unique fibroin gene that provides high tensile strength.</title>
        <authorList>
            <person name="Kono N."/>
            <person name="Nakamura H."/>
            <person name="Ohtoshi R."/>
            <person name="Tomita M."/>
            <person name="Numata K."/>
            <person name="Arakawa K."/>
        </authorList>
    </citation>
    <scope>NUCLEOTIDE SEQUENCE [LARGE SCALE GENOMIC DNA]</scope>
</reference>
<protein>
    <submittedName>
        <fullName evidence="1">Uncharacterized protein</fullName>
    </submittedName>
</protein>
<accession>A0A4C1VDZ0</accession>
<keyword evidence="2" id="KW-1185">Reference proteome</keyword>